<evidence type="ECO:0000313" key="2">
    <source>
        <dbReference type="Proteomes" id="UP000010384"/>
    </source>
</evidence>
<reference evidence="1 2" key="1">
    <citation type="submission" date="2012-06" db="EMBL/GenBank/DDBJ databases">
        <title>Finished chromosome of genome of Chroococcidiopsis thermalis PCC 7203.</title>
        <authorList>
            <consortium name="US DOE Joint Genome Institute"/>
            <person name="Gugger M."/>
            <person name="Coursin T."/>
            <person name="Rippka R."/>
            <person name="Tandeau De Marsac N."/>
            <person name="Huntemann M."/>
            <person name="Wei C.-L."/>
            <person name="Han J."/>
            <person name="Detter J.C."/>
            <person name="Han C."/>
            <person name="Tapia R."/>
            <person name="Davenport K."/>
            <person name="Daligault H."/>
            <person name="Erkkila T."/>
            <person name="Gu W."/>
            <person name="Munk A.C.C."/>
            <person name="Teshima H."/>
            <person name="Xu Y."/>
            <person name="Chain P."/>
            <person name="Chen A."/>
            <person name="Krypides N."/>
            <person name="Mavromatis K."/>
            <person name="Markowitz V."/>
            <person name="Szeto E."/>
            <person name="Ivanova N."/>
            <person name="Mikhailova N."/>
            <person name="Ovchinnikova G."/>
            <person name="Pagani I."/>
            <person name="Pati A."/>
            <person name="Goodwin L."/>
            <person name="Peters L."/>
            <person name="Pitluck S."/>
            <person name="Woyke T."/>
            <person name="Kerfeld C."/>
        </authorList>
    </citation>
    <scope>NUCLEOTIDE SEQUENCE [LARGE SCALE GENOMIC DNA]</scope>
    <source>
        <strain evidence="1 2">PCC 7203</strain>
    </source>
</reference>
<gene>
    <name evidence="1" type="ORF">Chro_3750</name>
</gene>
<evidence type="ECO:0000313" key="1">
    <source>
        <dbReference type="EMBL" id="AFY89185.1"/>
    </source>
</evidence>
<accession>K9U2Y7</accession>
<dbReference type="AlphaFoldDB" id="K9U2Y7"/>
<dbReference type="eggNOG" id="ENOG503242V">
    <property type="taxonomic scope" value="Bacteria"/>
</dbReference>
<dbReference type="EMBL" id="CP003597">
    <property type="protein sequence ID" value="AFY89185.1"/>
    <property type="molecule type" value="Genomic_DNA"/>
</dbReference>
<organism evidence="1 2">
    <name type="scientific">Chroococcidiopsis thermalis (strain PCC 7203)</name>
    <dbReference type="NCBI Taxonomy" id="251229"/>
    <lineage>
        <taxon>Bacteria</taxon>
        <taxon>Bacillati</taxon>
        <taxon>Cyanobacteriota</taxon>
        <taxon>Cyanophyceae</taxon>
        <taxon>Chroococcidiopsidales</taxon>
        <taxon>Chroococcidiopsidaceae</taxon>
        <taxon>Chroococcidiopsis</taxon>
    </lineage>
</organism>
<dbReference type="OrthoDB" id="490959at2"/>
<dbReference type="Proteomes" id="UP000010384">
    <property type="component" value="Chromosome"/>
</dbReference>
<dbReference type="InParanoid" id="K9U2Y7"/>
<protein>
    <submittedName>
        <fullName evidence="1">Uncharacterized protein</fullName>
    </submittedName>
</protein>
<sequence length="119" mass="13672">MLTIDKMLGSTSANQDLFVDFNEKDAETVSGGAVERFTVFNRTNARIPYAVDGLRTPNQNPNSEVRWTTTRGGIIEFDFDVRRPGVQLRRYNLSNNRQYTFRPDTRTPYTGDINLYRTA</sequence>
<dbReference type="KEGG" id="cthe:Chro_3750"/>
<dbReference type="RefSeq" id="WP_015155729.1">
    <property type="nucleotide sequence ID" value="NC_019695.1"/>
</dbReference>
<keyword evidence="2" id="KW-1185">Reference proteome</keyword>
<proteinExistence type="predicted"/>
<dbReference type="HOGENOM" id="CLU_2057209_0_0_3"/>
<name>K9U2Y7_CHRTP</name>